<proteinExistence type="predicted"/>
<evidence type="ECO:0000313" key="3">
    <source>
        <dbReference type="Proteomes" id="UP001497457"/>
    </source>
</evidence>
<dbReference type="EMBL" id="OZ075119">
    <property type="protein sequence ID" value="CAL5092793.1"/>
    <property type="molecule type" value="Genomic_DNA"/>
</dbReference>
<protein>
    <recommendedName>
        <fullName evidence="1">DUF1618 domain-containing protein</fullName>
    </recommendedName>
</protein>
<keyword evidence="3" id="KW-1185">Reference proteome</keyword>
<dbReference type="Proteomes" id="UP001497457">
    <property type="component" value="Chromosome 9rd"/>
</dbReference>
<organism evidence="2 3">
    <name type="scientific">Urochloa decumbens</name>
    <dbReference type="NCBI Taxonomy" id="240449"/>
    <lineage>
        <taxon>Eukaryota</taxon>
        <taxon>Viridiplantae</taxon>
        <taxon>Streptophyta</taxon>
        <taxon>Embryophyta</taxon>
        <taxon>Tracheophyta</taxon>
        <taxon>Spermatophyta</taxon>
        <taxon>Magnoliopsida</taxon>
        <taxon>Liliopsida</taxon>
        <taxon>Poales</taxon>
        <taxon>Poaceae</taxon>
        <taxon>PACMAD clade</taxon>
        <taxon>Panicoideae</taxon>
        <taxon>Panicodae</taxon>
        <taxon>Paniceae</taxon>
        <taxon>Melinidinae</taxon>
        <taxon>Urochloa</taxon>
    </lineage>
</organism>
<dbReference type="InterPro" id="IPR011676">
    <property type="entry name" value="DUF1618"/>
</dbReference>
<feature type="domain" description="DUF1618" evidence="1">
    <location>
        <begin position="188"/>
        <end position="310"/>
    </location>
</feature>
<dbReference type="PANTHER" id="PTHR33086:SF46">
    <property type="entry name" value="EXPRESSED PROTEIN"/>
    <property type="match status" value="1"/>
</dbReference>
<evidence type="ECO:0000259" key="1">
    <source>
        <dbReference type="Pfam" id="PF07762"/>
    </source>
</evidence>
<accession>A0ABC9GDU1</accession>
<dbReference type="Pfam" id="PF07762">
    <property type="entry name" value="DUF1618"/>
    <property type="match status" value="1"/>
</dbReference>
<dbReference type="PANTHER" id="PTHR33086">
    <property type="entry name" value="OS05G0468200 PROTEIN-RELATED"/>
    <property type="match status" value="1"/>
</dbReference>
<reference evidence="2" key="1">
    <citation type="submission" date="2024-10" db="EMBL/GenBank/DDBJ databases">
        <authorList>
            <person name="Ryan C."/>
        </authorList>
    </citation>
    <scope>NUCLEOTIDE SEQUENCE [LARGE SCALE GENOMIC DNA]</scope>
</reference>
<dbReference type="AlphaFoldDB" id="A0ABC9GDU1"/>
<gene>
    <name evidence="2" type="ORF">URODEC1_LOCUS115079</name>
</gene>
<name>A0ABC9GDU1_9POAL</name>
<evidence type="ECO:0000313" key="2">
    <source>
        <dbReference type="EMBL" id="CAL5092793.1"/>
    </source>
</evidence>
<sequence length="409" mass="45832">MPPPVAQERWSILAGIPKVLPTEPEANNKRKRRPAITISVDLNKPPNASILTIPRRVSSAPNNIWYPYVAAADPSGLLLLRATEPFTSTSCIYSYHLCDAATGKVAAIPRHFQTMCFHGMNAGLLRRGRRDFMVAELRPTHDGSGRATLLCFTAGRYNWVEKELTYSPPLDRHYFGEGVVSHAGMLWWIDLSYGILACDPFADEPELLYVPLPWVPDELPPPAGPISRGMYRCVKVSDGRLRHVQIHGNPNAPVVTMWALADPAPAGDWFHERTVAMADVWADQSYKDTSLPRSVPTLALIHPMNPDKVYFFINSCIFAVDLRLRKVVEFSQFSMPKPPPHLNISSHFVHVWQNDPSCRPDVLPSCFNKDNFSIGPDTKKLIKRFEAAHRRSTAAKPVTFPAAQSRGYF</sequence>